<dbReference type="Proteomes" id="UP000006640">
    <property type="component" value="Chromosome"/>
</dbReference>
<evidence type="ECO:0000256" key="3">
    <source>
        <dbReference type="ARBA" id="ARBA00022692"/>
    </source>
</evidence>
<dbReference type="PANTHER" id="PTHR30213:SF1">
    <property type="entry name" value="INNER MEMBRANE PROTEIN YHJD"/>
    <property type="match status" value="1"/>
</dbReference>
<feature type="transmembrane region" description="Helical" evidence="6">
    <location>
        <begin position="106"/>
        <end position="131"/>
    </location>
</feature>
<comment type="subcellular location">
    <subcellularLocation>
        <location evidence="1">Cell membrane</location>
        <topology evidence="1">Multi-pass membrane protein</topology>
    </subcellularLocation>
</comment>
<evidence type="ECO:0000313" key="7">
    <source>
        <dbReference type="EMBL" id="ADG87396.1"/>
    </source>
</evidence>
<dbReference type="GO" id="GO:0005886">
    <property type="term" value="C:plasma membrane"/>
    <property type="evidence" value="ECO:0007669"/>
    <property type="project" value="UniProtKB-SubCell"/>
</dbReference>
<dbReference type="eggNOG" id="COG1295">
    <property type="taxonomic scope" value="Bacteria"/>
</dbReference>
<evidence type="ECO:0000313" key="8">
    <source>
        <dbReference type="Proteomes" id="UP000006640"/>
    </source>
</evidence>
<organism evidence="7 8">
    <name type="scientific">Thermobispora bispora (strain ATCC 19993 / DSM 43833 / CBS 139.67 / JCM 10125 / KCTC 9307 / NBRC 14880 / R51)</name>
    <dbReference type="NCBI Taxonomy" id="469371"/>
    <lineage>
        <taxon>Bacteria</taxon>
        <taxon>Bacillati</taxon>
        <taxon>Actinomycetota</taxon>
        <taxon>Actinomycetes</taxon>
        <taxon>Streptosporangiales</taxon>
        <taxon>Streptosporangiaceae</taxon>
        <taxon>Thermobispora</taxon>
    </lineage>
</organism>
<evidence type="ECO:0000256" key="6">
    <source>
        <dbReference type="SAM" id="Phobius"/>
    </source>
</evidence>
<dbReference type="KEGG" id="tbi:Tbis_0671"/>
<dbReference type="PIRSF" id="PIRSF035875">
    <property type="entry name" value="RNase_BN"/>
    <property type="match status" value="1"/>
</dbReference>
<keyword evidence="5 6" id="KW-0472">Membrane</keyword>
<feature type="transmembrane region" description="Helical" evidence="6">
    <location>
        <begin position="258"/>
        <end position="280"/>
    </location>
</feature>
<dbReference type="HOGENOM" id="CLU_050028_0_0_11"/>
<dbReference type="OrthoDB" id="4127374at2"/>
<protein>
    <submittedName>
        <fullName evidence="7">Ribonuclease BN</fullName>
    </submittedName>
</protein>
<evidence type="ECO:0000256" key="2">
    <source>
        <dbReference type="ARBA" id="ARBA00022475"/>
    </source>
</evidence>
<evidence type="ECO:0000256" key="4">
    <source>
        <dbReference type="ARBA" id="ARBA00022989"/>
    </source>
</evidence>
<gene>
    <name evidence="7" type="ordered locus">Tbis_0671</name>
</gene>
<proteinExistence type="predicted"/>
<dbReference type="AlphaFoldDB" id="D6Y5Q0"/>
<evidence type="ECO:0000256" key="1">
    <source>
        <dbReference type="ARBA" id="ARBA00004651"/>
    </source>
</evidence>
<dbReference type="Pfam" id="PF03631">
    <property type="entry name" value="Virul_fac_BrkB"/>
    <property type="match status" value="1"/>
</dbReference>
<accession>D6Y5Q0</accession>
<name>D6Y5Q0_THEBD</name>
<feature type="transmembrane region" description="Helical" evidence="6">
    <location>
        <begin position="193"/>
        <end position="220"/>
    </location>
</feature>
<dbReference type="InterPro" id="IPR017039">
    <property type="entry name" value="Virul_fac_BrkB"/>
</dbReference>
<sequence length="315" mass="33372">MIRLVNAAKARSRAIAERARLRYRWLDHLVRTHQRYRHCSGDRLAGAFTYFAFLSFFPLIALAFSVFGYFAAARPEILTILTKAIYAQLPGLAERLPLEQIADARVPAGIIGLGGLLYAGLGAVDAMRYALREIWMAGLPRHNPLVGRLRDLVTLLLVGVTALASVAVGGFATSATGTVTGWFGLAGSPWGGAAVWLAGLGAALLADLAIFLVLFGWLAAPSQPFGVVLRGALLGAAGFGLLKQLAVLLLAHTLRNPVYGTFAVVVGLLLWINLSARVVLYAAAWTATAMLGPPPTPTPAPWPVLPPRARPAGPG</sequence>
<dbReference type="PANTHER" id="PTHR30213">
    <property type="entry name" value="INNER MEMBRANE PROTEIN YHJD"/>
    <property type="match status" value="1"/>
</dbReference>
<dbReference type="EMBL" id="CP001874">
    <property type="protein sequence ID" value="ADG87396.1"/>
    <property type="molecule type" value="Genomic_DNA"/>
</dbReference>
<evidence type="ECO:0000256" key="5">
    <source>
        <dbReference type="ARBA" id="ARBA00023136"/>
    </source>
</evidence>
<keyword evidence="4 6" id="KW-1133">Transmembrane helix</keyword>
<feature type="transmembrane region" description="Helical" evidence="6">
    <location>
        <begin position="44"/>
        <end position="72"/>
    </location>
</feature>
<feature type="transmembrane region" description="Helical" evidence="6">
    <location>
        <begin position="152"/>
        <end position="173"/>
    </location>
</feature>
<keyword evidence="3 6" id="KW-0812">Transmembrane</keyword>
<dbReference type="STRING" id="469371.Tbis_0671"/>
<dbReference type="RefSeq" id="WP_013130929.1">
    <property type="nucleotide sequence ID" value="NC_014165.1"/>
</dbReference>
<keyword evidence="8" id="KW-1185">Reference proteome</keyword>
<reference evidence="7 8" key="1">
    <citation type="submission" date="2010-01" db="EMBL/GenBank/DDBJ databases">
        <title>The complete genome of Thermobispora bispora DSM 43833.</title>
        <authorList>
            <consortium name="US DOE Joint Genome Institute (JGI-PGF)"/>
            <person name="Lucas S."/>
            <person name="Copeland A."/>
            <person name="Lapidus A."/>
            <person name="Glavina del Rio T."/>
            <person name="Dalin E."/>
            <person name="Tice H."/>
            <person name="Bruce D."/>
            <person name="Goodwin L."/>
            <person name="Pitluck S."/>
            <person name="Kyrpides N."/>
            <person name="Mavromatis K."/>
            <person name="Ivanova N."/>
            <person name="Mikhailova N."/>
            <person name="Chertkov O."/>
            <person name="Brettin T."/>
            <person name="Detter J.C."/>
            <person name="Han C."/>
            <person name="Larimer F."/>
            <person name="Land M."/>
            <person name="Hauser L."/>
            <person name="Markowitz V."/>
            <person name="Cheng J.-F."/>
            <person name="Hugenholtz P."/>
            <person name="Woyke T."/>
            <person name="Wu D."/>
            <person name="Jando M."/>
            <person name="Schneider S."/>
            <person name="Klenk H.-P."/>
            <person name="Eisen J.A."/>
        </authorList>
    </citation>
    <scope>NUCLEOTIDE SEQUENCE [LARGE SCALE GENOMIC DNA]</scope>
    <source>
        <strain evidence="8">ATCC 19993 / DSM 43833 / CBS 139.67 / JCM 10125 / KCTC 9307 / NBRC 14880 / R51</strain>
    </source>
</reference>
<feature type="transmembrane region" description="Helical" evidence="6">
    <location>
        <begin position="232"/>
        <end position="252"/>
    </location>
</feature>
<keyword evidence="2" id="KW-1003">Cell membrane</keyword>